<accession>A0A6S7JL81</accession>
<keyword evidence="2" id="KW-1185">Reference proteome</keyword>
<name>A0A6S7JL81_PARCT</name>
<sequence>MASSILPSKFDGDDIVAWLREFDACALANGWKDKDKIKKLPAFLRGSTATHFYATPVAERAPCDAATKKLEQALCPPVERENYLKNLKPKCFALVKIHQFTSGALEDEGATSQQLYATAIKENEPPRPKVMCFRCGKQGHMLESVAVQANAKTVPKCNATNAGDTDTSPVNVGTMRL</sequence>
<evidence type="ECO:0000313" key="2">
    <source>
        <dbReference type="Proteomes" id="UP001152795"/>
    </source>
</evidence>
<protein>
    <submittedName>
        <fullName evidence="1">Uncharacterized protein</fullName>
    </submittedName>
</protein>
<proteinExistence type="predicted"/>
<evidence type="ECO:0000313" key="1">
    <source>
        <dbReference type="EMBL" id="CAB4029750.1"/>
    </source>
</evidence>
<reference evidence="1" key="1">
    <citation type="submission" date="2020-04" db="EMBL/GenBank/DDBJ databases">
        <authorList>
            <person name="Alioto T."/>
            <person name="Alioto T."/>
            <person name="Gomez Garrido J."/>
        </authorList>
    </citation>
    <scope>NUCLEOTIDE SEQUENCE</scope>
    <source>
        <strain evidence="1">A484AB</strain>
    </source>
</reference>
<organism evidence="1 2">
    <name type="scientific">Paramuricea clavata</name>
    <name type="common">Red gorgonian</name>
    <name type="synonym">Violescent sea-whip</name>
    <dbReference type="NCBI Taxonomy" id="317549"/>
    <lineage>
        <taxon>Eukaryota</taxon>
        <taxon>Metazoa</taxon>
        <taxon>Cnidaria</taxon>
        <taxon>Anthozoa</taxon>
        <taxon>Octocorallia</taxon>
        <taxon>Malacalcyonacea</taxon>
        <taxon>Plexauridae</taxon>
        <taxon>Paramuricea</taxon>
    </lineage>
</organism>
<dbReference type="Proteomes" id="UP001152795">
    <property type="component" value="Unassembled WGS sequence"/>
</dbReference>
<gene>
    <name evidence="1" type="ORF">PACLA_8A010592</name>
</gene>
<dbReference type="AlphaFoldDB" id="A0A6S7JL81"/>
<dbReference type="OrthoDB" id="7486164at2759"/>
<comment type="caution">
    <text evidence="1">The sequence shown here is derived from an EMBL/GenBank/DDBJ whole genome shotgun (WGS) entry which is preliminary data.</text>
</comment>
<dbReference type="EMBL" id="CACRXK020016379">
    <property type="protein sequence ID" value="CAB4029750.1"/>
    <property type="molecule type" value="Genomic_DNA"/>
</dbReference>